<reference evidence="1 3" key="2">
    <citation type="submission" date="2018-11" db="EMBL/GenBank/DDBJ databases">
        <authorList>
            <consortium name="Pathogen Informatics"/>
        </authorList>
    </citation>
    <scope>NUCLEOTIDE SEQUENCE [LARGE SCALE GENOMIC DNA]</scope>
</reference>
<protein>
    <submittedName>
        <fullName evidence="1 4">Uncharacterized protein</fullName>
    </submittedName>
</protein>
<keyword evidence="3" id="KW-1185">Reference proteome</keyword>
<dbReference type="OrthoDB" id="46189at2759"/>
<gene>
    <name evidence="1" type="ORF">DME_LOCUS782</name>
</gene>
<dbReference type="WBParaSite" id="DME_0000578801-mRNA-1">
    <property type="protein sequence ID" value="DME_0000578801-mRNA-1"/>
    <property type="gene ID" value="DME_0000578801"/>
</dbReference>
<accession>A0A0N4UEI1</accession>
<dbReference type="Proteomes" id="UP000038040">
    <property type="component" value="Unplaced"/>
</dbReference>
<reference evidence="4" key="1">
    <citation type="submission" date="2017-02" db="UniProtKB">
        <authorList>
            <consortium name="WormBaseParasite"/>
        </authorList>
    </citation>
    <scope>IDENTIFICATION</scope>
</reference>
<dbReference type="Proteomes" id="UP000274756">
    <property type="component" value="Unassembled WGS sequence"/>
</dbReference>
<dbReference type="STRING" id="318479.A0A0N4UEI1"/>
<dbReference type="AlphaFoldDB" id="A0A0N4UEI1"/>
<evidence type="ECO:0000313" key="2">
    <source>
        <dbReference type="Proteomes" id="UP000038040"/>
    </source>
</evidence>
<sequence>MSLKIGTILSSLYESIAISEAPFCSRIALQYLFDIRVLYLMLSCDSLRILLPSFEKKLDPFDFSLLSSPVMRNARIAAQRYSVLFGYILSDFVPNKELSLSPSYSAVVDISPRIMDIARFSLLPRLSKTSKNLSFKMECLDSSSSLNRKNEIGNSPSVRNSSSLSSFYKIPSWFGS</sequence>
<name>A0A0N4UEI1_DRAME</name>
<evidence type="ECO:0000313" key="1">
    <source>
        <dbReference type="EMBL" id="VDN50809.1"/>
    </source>
</evidence>
<proteinExistence type="predicted"/>
<evidence type="ECO:0000313" key="4">
    <source>
        <dbReference type="WBParaSite" id="DME_0000578801-mRNA-1"/>
    </source>
</evidence>
<evidence type="ECO:0000313" key="3">
    <source>
        <dbReference type="Proteomes" id="UP000274756"/>
    </source>
</evidence>
<organism evidence="2 4">
    <name type="scientific">Dracunculus medinensis</name>
    <name type="common">Guinea worm</name>
    <dbReference type="NCBI Taxonomy" id="318479"/>
    <lineage>
        <taxon>Eukaryota</taxon>
        <taxon>Metazoa</taxon>
        <taxon>Ecdysozoa</taxon>
        <taxon>Nematoda</taxon>
        <taxon>Chromadorea</taxon>
        <taxon>Rhabditida</taxon>
        <taxon>Spirurina</taxon>
        <taxon>Dracunculoidea</taxon>
        <taxon>Dracunculidae</taxon>
        <taxon>Dracunculus</taxon>
    </lineage>
</organism>
<dbReference type="EMBL" id="UYYG01000008">
    <property type="protein sequence ID" value="VDN50809.1"/>
    <property type="molecule type" value="Genomic_DNA"/>
</dbReference>